<organism evidence="1">
    <name type="scientific">plant metagenome</name>
    <dbReference type="NCBI Taxonomy" id="1297885"/>
    <lineage>
        <taxon>unclassified sequences</taxon>
        <taxon>metagenomes</taxon>
        <taxon>organismal metagenomes</taxon>
    </lineage>
</organism>
<dbReference type="PANTHER" id="PTHR42928">
    <property type="entry name" value="TRICARBOXYLATE-BINDING PROTEIN"/>
    <property type="match status" value="1"/>
</dbReference>
<dbReference type="Gene3D" id="3.40.190.10">
    <property type="entry name" value="Periplasmic binding protein-like II"/>
    <property type="match status" value="1"/>
</dbReference>
<evidence type="ECO:0000313" key="2">
    <source>
        <dbReference type="EMBL" id="VFR30891.1"/>
    </source>
</evidence>
<sequence>MRRILMLCLMFCSYAVPTAQAEEFPTRPLRLIVPYTAGGALDNIARLFAEALGKNLGQSVVVENRPGGNNLIATRALQSSSPDGYTLMLTTNGTMSIAPVLYANTPYDPLKDFSHVGLVSSYPYVLVSKAGAFPDFATVLQRAAAKPESVSMAYTGHVKSLSVDWLSVLTQSKILKVPYKGDNDVISDLAGGRVDIAMIGPSVAMPLVTEKKLDALAVTSKARLPALPDVPAVNESVAGFQVDVWTGLVSHWKAPEASLEVLRSALTKTLQDPAFQERLSQTGDTVLMGNGPAFQQRIADDLALWGKVMKDGGIQPITQ</sequence>
<reference evidence="1" key="1">
    <citation type="submission" date="2019-03" db="EMBL/GenBank/DDBJ databases">
        <authorList>
            <person name="Danneels B."/>
        </authorList>
    </citation>
    <scope>NUCLEOTIDE SEQUENCE</scope>
</reference>
<evidence type="ECO:0000313" key="3">
    <source>
        <dbReference type="EMBL" id="VFR35015.1"/>
    </source>
</evidence>
<dbReference type="InterPro" id="IPR042100">
    <property type="entry name" value="Bug_dom1"/>
</dbReference>
<proteinExistence type="predicted"/>
<dbReference type="EMBL" id="CAADIL010000016">
    <property type="protein sequence ID" value="VFR72551.1"/>
    <property type="molecule type" value="Genomic_DNA"/>
</dbReference>
<protein>
    <submittedName>
        <fullName evidence="1">Putative exported protein</fullName>
    </submittedName>
</protein>
<dbReference type="CDD" id="cd07012">
    <property type="entry name" value="PBP2_Bug_TTT"/>
    <property type="match status" value="1"/>
</dbReference>
<dbReference type="EMBL" id="CAADHZ010000022">
    <property type="protein sequence ID" value="VFR30891.1"/>
    <property type="molecule type" value="Genomic_DNA"/>
</dbReference>
<dbReference type="EMBL" id="CAADIJ010000011">
    <property type="protein sequence ID" value="VFR69898.1"/>
    <property type="molecule type" value="Genomic_DNA"/>
</dbReference>
<dbReference type="PIRSF" id="PIRSF017082">
    <property type="entry name" value="YflP"/>
    <property type="match status" value="1"/>
</dbReference>
<dbReference type="Gene3D" id="3.40.190.150">
    <property type="entry name" value="Bordetella uptake gene, domain 1"/>
    <property type="match status" value="1"/>
</dbReference>
<dbReference type="PANTHER" id="PTHR42928:SF5">
    <property type="entry name" value="BLR1237 PROTEIN"/>
    <property type="match status" value="1"/>
</dbReference>
<dbReference type="SUPFAM" id="SSF53850">
    <property type="entry name" value="Periplasmic binding protein-like II"/>
    <property type="match status" value="1"/>
</dbReference>
<gene>
    <name evidence="3" type="ORF">ANDA3_3838</name>
    <name evidence="2" type="ORF">ANDO1_3580</name>
    <name evidence="1" type="ORF">ANDO2_3486</name>
    <name evidence="5" type="ORF">DAR2_3688</name>
    <name evidence="4" type="ORF">DAR3_4088</name>
</gene>
<evidence type="ECO:0000313" key="1">
    <source>
        <dbReference type="EMBL" id="VFR24349.1"/>
    </source>
</evidence>
<evidence type="ECO:0000313" key="4">
    <source>
        <dbReference type="EMBL" id="VFR69898.1"/>
    </source>
</evidence>
<dbReference type="AlphaFoldDB" id="A0A484PI47"/>
<name>A0A484PI47_9ZZZZ</name>
<accession>A0A484PI47</accession>
<dbReference type="EMBL" id="CAADIB010000004">
    <property type="protein sequence ID" value="VFR24349.1"/>
    <property type="molecule type" value="Genomic_DNA"/>
</dbReference>
<dbReference type="Pfam" id="PF03401">
    <property type="entry name" value="TctC"/>
    <property type="match status" value="1"/>
</dbReference>
<evidence type="ECO:0000313" key="5">
    <source>
        <dbReference type="EMBL" id="VFR72551.1"/>
    </source>
</evidence>
<dbReference type="InterPro" id="IPR005064">
    <property type="entry name" value="BUG"/>
</dbReference>
<dbReference type="EMBL" id="CAADIC010000019">
    <property type="protein sequence ID" value="VFR35015.1"/>
    <property type="molecule type" value="Genomic_DNA"/>
</dbReference>